<keyword evidence="5" id="KW-0456">Lyase</keyword>
<evidence type="ECO:0000256" key="2">
    <source>
        <dbReference type="ARBA" id="ARBA00022793"/>
    </source>
</evidence>
<evidence type="ECO:0000256" key="6">
    <source>
        <dbReference type="PIRSR" id="PIRSR038941-1"/>
    </source>
</evidence>
<name>A0A1M4VEV9_9FIRM</name>
<dbReference type="NCBIfam" id="TIGR01047">
    <property type="entry name" value="nspC"/>
    <property type="match status" value="1"/>
</dbReference>
<dbReference type="PIRSF" id="PIRSF038941">
    <property type="entry name" value="NspC"/>
    <property type="match status" value="1"/>
</dbReference>
<evidence type="ECO:0000256" key="5">
    <source>
        <dbReference type="ARBA" id="ARBA00023239"/>
    </source>
</evidence>
<keyword evidence="4" id="KW-0745">Spermidine biosynthesis</keyword>
<dbReference type="Gene3D" id="3.20.20.10">
    <property type="entry name" value="Alanine racemase"/>
    <property type="match status" value="1"/>
</dbReference>
<comment type="cofactor">
    <cofactor evidence="1">
        <name>pyridoxal 5'-phosphate</name>
        <dbReference type="ChEBI" id="CHEBI:597326"/>
    </cofactor>
</comment>
<keyword evidence="2" id="KW-0210">Decarboxylase</keyword>
<proteinExistence type="predicted"/>
<organism evidence="8 9">
    <name type="scientific">Schwartzia succinivorans DSM 10502</name>
    <dbReference type="NCBI Taxonomy" id="1123243"/>
    <lineage>
        <taxon>Bacteria</taxon>
        <taxon>Bacillati</taxon>
        <taxon>Bacillota</taxon>
        <taxon>Negativicutes</taxon>
        <taxon>Selenomonadales</taxon>
        <taxon>Selenomonadaceae</taxon>
        <taxon>Schwartzia</taxon>
    </lineage>
</organism>
<dbReference type="PANTHER" id="PTHR43727">
    <property type="entry name" value="DIAMINOPIMELATE DECARBOXYLASE"/>
    <property type="match status" value="1"/>
</dbReference>
<dbReference type="FunFam" id="3.20.20.10:FF:000012">
    <property type="entry name" value="Carboxynorspermidine/carboxyspermidine decarboxylase"/>
    <property type="match status" value="1"/>
</dbReference>
<protein>
    <submittedName>
        <fullName evidence="8">Carboxynorspermidine decarboxylase</fullName>
    </submittedName>
</protein>
<evidence type="ECO:0000256" key="3">
    <source>
        <dbReference type="ARBA" id="ARBA00022898"/>
    </source>
</evidence>
<dbReference type="InterPro" id="IPR029066">
    <property type="entry name" value="PLP-binding_barrel"/>
</dbReference>
<sequence>MKVIKGDSVPPGMEKVWESVPTPSYIVDENRLKHNLEILAEVKRDTGCKILLAQKAFSMFHFYPMIAEYLDGSTASGLFEAKLGAEEMPGEVHVFSAAYKDDEFEEIAKTADHIVFNSFAQWKKYKKTAMENNCVCGLRVNPEHSTQDTPIYDPCSSGSRLGIREADFDESELEGISGLHFHTLCEQGAEPLAETLEVFEKKFGKYLHKMKWVNFGGGHHITRADYNMPILKKCIKHMMDTYGVEVYVEPGEAVAYHAGDLVSTVLDIVNADIPVAILDTSAACHMPDVIEMPYRPPVYGSGENGEKKYTYRLAGPTCLAGDIIGEYSFDESLKVGDRIVFGDMAIYSMVKNNTFNGMPLPAIIAADSNGKWKIVKKFGYTDFKMRLS</sequence>
<keyword evidence="3" id="KW-0663">Pyridoxal phosphate</keyword>
<gene>
    <name evidence="8" type="ORF">SAMN02745190_00990</name>
</gene>
<accession>A0A1M4VEV9</accession>
<reference evidence="8 9" key="1">
    <citation type="submission" date="2016-11" db="EMBL/GenBank/DDBJ databases">
        <authorList>
            <person name="Jaros S."/>
            <person name="Januszkiewicz K."/>
            <person name="Wedrychowicz H."/>
        </authorList>
    </citation>
    <scope>NUCLEOTIDE SEQUENCE [LARGE SCALE GENOMIC DNA]</scope>
    <source>
        <strain evidence="8 9">DSM 10502</strain>
    </source>
</reference>
<evidence type="ECO:0000313" key="8">
    <source>
        <dbReference type="EMBL" id="SHE67491.1"/>
    </source>
</evidence>
<feature type="binding site" evidence="6">
    <location>
        <position position="288"/>
    </location>
    <ligand>
        <name>substrate</name>
    </ligand>
</feature>
<dbReference type="CDD" id="cd06829">
    <property type="entry name" value="PLPDE_III_CANSDC"/>
    <property type="match status" value="1"/>
</dbReference>
<dbReference type="GO" id="GO:0008836">
    <property type="term" value="F:diaminopimelate decarboxylase activity"/>
    <property type="evidence" value="ECO:0007669"/>
    <property type="project" value="TreeGrafter"/>
</dbReference>
<dbReference type="PANTHER" id="PTHR43727:SF1">
    <property type="entry name" value="CARBOXYNORSPERMIDINE_CARBOXYSPERMIDINE DECARBOXYLASE"/>
    <property type="match status" value="1"/>
</dbReference>
<dbReference type="Proteomes" id="UP000184404">
    <property type="component" value="Unassembled WGS sequence"/>
</dbReference>
<dbReference type="SUPFAM" id="SSF51419">
    <property type="entry name" value="PLP-binding barrel"/>
    <property type="match status" value="1"/>
</dbReference>
<dbReference type="GO" id="GO:0009089">
    <property type="term" value="P:lysine biosynthetic process via diaminopimelate"/>
    <property type="evidence" value="ECO:0007669"/>
    <property type="project" value="TreeGrafter"/>
</dbReference>
<dbReference type="InterPro" id="IPR005730">
    <property type="entry name" value="Nsp_de-COase"/>
</dbReference>
<evidence type="ECO:0000259" key="7">
    <source>
        <dbReference type="Pfam" id="PF00278"/>
    </source>
</evidence>
<evidence type="ECO:0000256" key="1">
    <source>
        <dbReference type="ARBA" id="ARBA00001933"/>
    </source>
</evidence>
<dbReference type="AlphaFoldDB" id="A0A1M4VEV9"/>
<dbReference type="InterPro" id="IPR022643">
    <property type="entry name" value="De-COase2_C"/>
</dbReference>
<dbReference type="SUPFAM" id="SSF50621">
    <property type="entry name" value="Alanine racemase C-terminal domain-like"/>
    <property type="match status" value="1"/>
</dbReference>
<dbReference type="InterPro" id="IPR009006">
    <property type="entry name" value="Ala_racemase/Decarboxylase_C"/>
</dbReference>
<feature type="binding site" evidence="6">
    <location>
        <position position="252"/>
    </location>
    <ligand>
        <name>substrate</name>
    </ligand>
</feature>
<evidence type="ECO:0000256" key="4">
    <source>
        <dbReference type="ARBA" id="ARBA00023066"/>
    </source>
</evidence>
<feature type="domain" description="Orn/DAP/Arg decarboxylase 2 C-terminal" evidence="7">
    <location>
        <begin position="153"/>
        <end position="344"/>
    </location>
</feature>
<dbReference type="Pfam" id="PF00278">
    <property type="entry name" value="Orn_DAP_Arg_deC"/>
    <property type="match status" value="1"/>
</dbReference>
<dbReference type="Gene3D" id="2.40.37.10">
    <property type="entry name" value="Lyase, Ornithine Decarboxylase, Chain A, domain 1"/>
    <property type="match status" value="1"/>
</dbReference>
<dbReference type="GO" id="GO:0008295">
    <property type="term" value="P:spermidine biosynthetic process"/>
    <property type="evidence" value="ECO:0007669"/>
    <property type="project" value="UniProtKB-KW"/>
</dbReference>
<evidence type="ECO:0000313" key="9">
    <source>
        <dbReference type="Proteomes" id="UP000184404"/>
    </source>
</evidence>
<dbReference type="GO" id="GO:0045312">
    <property type="term" value="P:nor-spermidine biosynthetic process"/>
    <property type="evidence" value="ECO:0007669"/>
    <property type="project" value="InterPro"/>
</dbReference>
<dbReference type="STRING" id="1123243.SAMN02745190_00990"/>
<dbReference type="EMBL" id="FQUG01000003">
    <property type="protein sequence ID" value="SHE67491.1"/>
    <property type="molecule type" value="Genomic_DNA"/>
</dbReference>
<keyword evidence="9" id="KW-1185">Reference proteome</keyword>